<evidence type="ECO:0000313" key="3">
    <source>
        <dbReference type="Proteomes" id="UP000190814"/>
    </source>
</evidence>
<dbReference type="Pfam" id="PF00148">
    <property type="entry name" value="Oxidored_nitro"/>
    <property type="match status" value="1"/>
</dbReference>
<dbReference type="InterPro" id="IPR000510">
    <property type="entry name" value="Nase/OxRdtase_comp1"/>
</dbReference>
<dbReference type="STRING" id="39495.SAMN02745111_01679"/>
<gene>
    <name evidence="2" type="ORF">SAMN02745111_01679</name>
</gene>
<reference evidence="2 3" key="1">
    <citation type="submission" date="2017-02" db="EMBL/GenBank/DDBJ databases">
        <authorList>
            <person name="Peterson S.W."/>
        </authorList>
    </citation>
    <scope>NUCLEOTIDE SEQUENCE [LARGE SCALE GENOMIC DNA]</scope>
    <source>
        <strain evidence="2 3">ATCC 35992</strain>
    </source>
</reference>
<organism evidence="2 3">
    <name type="scientific">Eubacterium uniforme</name>
    <dbReference type="NCBI Taxonomy" id="39495"/>
    <lineage>
        <taxon>Bacteria</taxon>
        <taxon>Bacillati</taxon>
        <taxon>Bacillota</taxon>
        <taxon>Clostridia</taxon>
        <taxon>Eubacteriales</taxon>
        <taxon>Eubacteriaceae</taxon>
        <taxon>Eubacterium</taxon>
    </lineage>
</organism>
<evidence type="ECO:0000313" key="2">
    <source>
        <dbReference type="EMBL" id="SKA68917.1"/>
    </source>
</evidence>
<dbReference type="InterPro" id="IPR049939">
    <property type="entry name" value="NifE-like"/>
</dbReference>
<dbReference type="PANTHER" id="PTHR42956:SF1">
    <property type="entry name" value="NITROGENASE IRON-MOLYBDENUM COFACTOR BIOSYNTHESIS PROTEIN NIFE"/>
    <property type="match status" value="1"/>
</dbReference>
<accession>A0A1T4VVE3</accession>
<dbReference type="Gene3D" id="3.40.50.1980">
    <property type="entry name" value="Nitrogenase molybdenum iron protein domain"/>
    <property type="match status" value="3"/>
</dbReference>
<dbReference type="AlphaFoldDB" id="A0A1T4VVE3"/>
<dbReference type="GO" id="GO:0016491">
    <property type="term" value="F:oxidoreductase activity"/>
    <property type="evidence" value="ECO:0007669"/>
    <property type="project" value="InterPro"/>
</dbReference>
<dbReference type="Proteomes" id="UP000190814">
    <property type="component" value="Unassembled WGS sequence"/>
</dbReference>
<dbReference type="EMBL" id="FUXZ01000010">
    <property type="protein sequence ID" value="SKA68917.1"/>
    <property type="molecule type" value="Genomic_DNA"/>
</dbReference>
<dbReference type="SUPFAM" id="SSF53807">
    <property type="entry name" value="Helical backbone' metal receptor"/>
    <property type="match status" value="1"/>
</dbReference>
<sequence>MASSLIEQPRFACALSAQHTVLAIPKAHPILHSGPGCSENSFKFTVISGGHQGGGYSGGPHISCTNSTQKEIVFGGEQKLRNEIESAQKIIDADLFVVLTGCTADIVGDDTINVAKGFAAEGYPVVGTETAGFKGNAYYGHTQVVNSIIDQYVGNVEPKVRPNLVNVFTVVPFQNPYWKADLQELKSLLTEIGLEVNILYGSESAGVLEWKDIPNAAFNLLISPWVGKKTVEHLEKKYGTPYLHIPYIPVGAKETSRFLRNVAEYAELDRDKVEEVISGHERTYFDYFTSLIEYLEEYREDLPYQYYLVSDSNYALGVNSFLYNEFGMLPKAVYITDVPPKKYEKEIQSAFENQSNELIDNVFFQADGGLIQKDLRERNTEEKEIIFGSTWEKYLAEDLGDEYIELSLPLSQLVALNTTYVGYRGGIELLKLICNDIFE</sequence>
<dbReference type="OrthoDB" id="9802175at2"/>
<proteinExistence type="predicted"/>
<feature type="domain" description="Nitrogenase/oxidoreductase component 1" evidence="1">
    <location>
        <begin position="16"/>
        <end position="437"/>
    </location>
</feature>
<keyword evidence="3" id="KW-1185">Reference proteome</keyword>
<evidence type="ECO:0000259" key="1">
    <source>
        <dbReference type="Pfam" id="PF00148"/>
    </source>
</evidence>
<protein>
    <submittedName>
        <fullName evidence="2">Nitrogenase molybdenum-iron protein beta chain</fullName>
    </submittedName>
</protein>
<dbReference type="RefSeq" id="WP_078766533.1">
    <property type="nucleotide sequence ID" value="NZ_FUXZ01000010.1"/>
</dbReference>
<name>A0A1T4VVE3_9FIRM</name>
<dbReference type="PANTHER" id="PTHR42956">
    <property type="entry name" value="NITROGENASE IRON-MOLYBDENUM COFACTOR BIOSYNTHESIS PROTEIN NIFE"/>
    <property type="match status" value="1"/>
</dbReference>